<feature type="compositionally biased region" description="Basic and acidic residues" evidence="1">
    <location>
        <begin position="1"/>
        <end position="10"/>
    </location>
</feature>
<organism evidence="2 3">
    <name type="scientific">Miscanthus lutarioriparius</name>
    <dbReference type="NCBI Taxonomy" id="422564"/>
    <lineage>
        <taxon>Eukaryota</taxon>
        <taxon>Viridiplantae</taxon>
        <taxon>Streptophyta</taxon>
        <taxon>Embryophyta</taxon>
        <taxon>Tracheophyta</taxon>
        <taxon>Spermatophyta</taxon>
        <taxon>Magnoliopsida</taxon>
        <taxon>Liliopsida</taxon>
        <taxon>Poales</taxon>
        <taxon>Poaceae</taxon>
        <taxon>PACMAD clade</taxon>
        <taxon>Panicoideae</taxon>
        <taxon>Andropogonodae</taxon>
        <taxon>Andropogoneae</taxon>
        <taxon>Saccharinae</taxon>
        <taxon>Miscanthus</taxon>
    </lineage>
</organism>
<evidence type="ECO:0000313" key="3">
    <source>
        <dbReference type="Proteomes" id="UP000604825"/>
    </source>
</evidence>
<dbReference type="AlphaFoldDB" id="A0A811RYP5"/>
<accession>A0A811RYP5</accession>
<feature type="compositionally biased region" description="Basic and acidic residues" evidence="1">
    <location>
        <begin position="134"/>
        <end position="160"/>
    </location>
</feature>
<keyword evidence="3" id="KW-1185">Reference proteome</keyword>
<dbReference type="EMBL" id="CAJGYO010000017">
    <property type="protein sequence ID" value="CAD6335127.1"/>
    <property type="molecule type" value="Genomic_DNA"/>
</dbReference>
<protein>
    <submittedName>
        <fullName evidence="2">Uncharacterized protein</fullName>
    </submittedName>
</protein>
<feature type="compositionally biased region" description="Basic and acidic residues" evidence="1">
    <location>
        <begin position="71"/>
        <end position="99"/>
    </location>
</feature>
<name>A0A811RYP5_9POAL</name>
<sequence>MARLGDPETRPDEDECLIPTSFATEASRREWEETAAVSWAMSGPPNTGPREVEAAIRDEFRLRQGEVPARAFEEFPHHPPPPRRTDKEEPRTRWPDSRSSKGTKGRYNNDHPDFYKGRGKRHDDDDDYDTYGRGGRDDPGRYGRGDHSGAGGYRERDRSPPRRLWAHGSRHGGRQRAPDALEHAVVQPTELLLPAKLPQVSVLQVTEEAELQRLFKAHAMALQGAMQRIMDRAGVQHTGEMASSLKSLMQDYIDKASALAEGLGLLQGPPEVARLDLHEAGNEARKLMAPLLQQPQHVAATMPTPASGGARRRRRQRAFDMSAVRRSARLANARPMSQMQRAQRNLCQKLGLLHDDLEPVETALQDYIAMFNGPLPMDIIAALTEMFNLGTEEPNEVDDALLRMVGEGVEELRDAAILTAAA</sequence>
<evidence type="ECO:0000256" key="1">
    <source>
        <dbReference type="SAM" id="MobiDB-lite"/>
    </source>
</evidence>
<comment type="caution">
    <text evidence="2">The sequence shown here is derived from an EMBL/GenBank/DDBJ whole genome shotgun (WGS) entry which is preliminary data.</text>
</comment>
<evidence type="ECO:0000313" key="2">
    <source>
        <dbReference type="EMBL" id="CAD6335127.1"/>
    </source>
</evidence>
<dbReference type="OrthoDB" id="695003at2759"/>
<feature type="region of interest" description="Disordered" evidence="1">
    <location>
        <begin position="62"/>
        <end position="178"/>
    </location>
</feature>
<dbReference type="Proteomes" id="UP000604825">
    <property type="component" value="Unassembled WGS sequence"/>
</dbReference>
<feature type="region of interest" description="Disordered" evidence="1">
    <location>
        <begin position="1"/>
        <end position="29"/>
    </location>
</feature>
<reference evidence="2" key="1">
    <citation type="submission" date="2020-10" db="EMBL/GenBank/DDBJ databases">
        <authorList>
            <person name="Han B."/>
            <person name="Lu T."/>
            <person name="Zhao Q."/>
            <person name="Huang X."/>
            <person name="Zhao Y."/>
        </authorList>
    </citation>
    <scope>NUCLEOTIDE SEQUENCE</scope>
</reference>
<gene>
    <name evidence="2" type="ORF">NCGR_LOCUS59225</name>
</gene>
<feature type="compositionally biased region" description="Basic residues" evidence="1">
    <location>
        <begin position="164"/>
        <end position="174"/>
    </location>
</feature>
<proteinExistence type="predicted"/>
<feature type="compositionally biased region" description="Basic and acidic residues" evidence="1">
    <location>
        <begin position="107"/>
        <end position="116"/>
    </location>
</feature>